<proteinExistence type="predicted"/>
<feature type="region of interest" description="Disordered" evidence="1">
    <location>
        <begin position="110"/>
        <end position="150"/>
    </location>
</feature>
<evidence type="ECO:0000313" key="3">
    <source>
        <dbReference type="Proteomes" id="UP001530377"/>
    </source>
</evidence>
<dbReference type="EMBL" id="JALLPB020000684">
    <property type="protein sequence ID" value="KAL3807032.1"/>
    <property type="molecule type" value="Genomic_DNA"/>
</dbReference>
<dbReference type="Proteomes" id="UP001530377">
    <property type="component" value="Unassembled WGS sequence"/>
</dbReference>
<dbReference type="AlphaFoldDB" id="A0ABD3R3L4"/>
<organism evidence="2 3">
    <name type="scientific">Cyclostephanos tholiformis</name>
    <dbReference type="NCBI Taxonomy" id="382380"/>
    <lineage>
        <taxon>Eukaryota</taxon>
        <taxon>Sar</taxon>
        <taxon>Stramenopiles</taxon>
        <taxon>Ochrophyta</taxon>
        <taxon>Bacillariophyta</taxon>
        <taxon>Coscinodiscophyceae</taxon>
        <taxon>Thalassiosirophycidae</taxon>
        <taxon>Stephanodiscales</taxon>
        <taxon>Stephanodiscaceae</taxon>
        <taxon>Cyclostephanos</taxon>
    </lineage>
</organism>
<keyword evidence="3" id="KW-1185">Reference proteome</keyword>
<reference evidence="2 3" key="1">
    <citation type="submission" date="2024-10" db="EMBL/GenBank/DDBJ databases">
        <title>Updated reference genomes for cyclostephanoid diatoms.</title>
        <authorList>
            <person name="Roberts W.R."/>
            <person name="Alverson A.J."/>
        </authorList>
    </citation>
    <scope>NUCLEOTIDE SEQUENCE [LARGE SCALE GENOMIC DNA]</scope>
    <source>
        <strain evidence="2 3">AJA228-03</strain>
    </source>
</reference>
<evidence type="ECO:0000313" key="2">
    <source>
        <dbReference type="EMBL" id="KAL3807032.1"/>
    </source>
</evidence>
<accession>A0ABD3R3L4</accession>
<feature type="compositionally biased region" description="Basic and acidic residues" evidence="1">
    <location>
        <begin position="122"/>
        <end position="131"/>
    </location>
</feature>
<evidence type="ECO:0000256" key="1">
    <source>
        <dbReference type="SAM" id="MobiDB-lite"/>
    </source>
</evidence>
<protein>
    <submittedName>
        <fullName evidence="2">Uncharacterized protein</fullName>
    </submittedName>
</protein>
<comment type="caution">
    <text evidence="2">The sequence shown here is derived from an EMBL/GenBank/DDBJ whole genome shotgun (WGS) entry which is preliminary data.</text>
</comment>
<name>A0ABD3R3L4_9STRA</name>
<sequence>MANRNGLVAATSVSSPRHARHLRAVSRIPAMTRLINSFSEDIKSNSDNSDDLDIKGVIPPPNNLRITHSFMGNIRSVGVDGAANLGSLEAMPASSGVGGSGEDDIQVVSSSDNGIEDDIPDIADKRNRRSLEGMPTAGTSRGGSSNEDDFSDTIDVRNLHSVEIVLESKIIRSDDDIPDIADARHLESIVSQQHASDDDNIPDIVEQRNLS</sequence>
<gene>
    <name evidence="2" type="ORF">ACHAXA_004781</name>
</gene>